<sequence>MGPISAAFGENGFFCAIDASGKQDVICWGNKTNSSPALPNSPSYPTDVPPMAASICGDGGLGVSGLSENVHALTAGIDSVCGVCMSLVRSNVGGLMPRLVSLRGGVPFVSLAAGVQHFCGIRQDNHGIMCWGNYNSSLIPKGSGFLAIASSDFITCTGRFGS</sequence>
<evidence type="ECO:0000256" key="2">
    <source>
        <dbReference type="ARBA" id="ARBA00012513"/>
    </source>
</evidence>
<dbReference type="Gene3D" id="2.130.10.30">
    <property type="entry name" value="Regulator of chromosome condensation 1/beta-lactamase-inhibitor protein II"/>
    <property type="match status" value="1"/>
</dbReference>
<comment type="caution">
    <text evidence="12">The sequence shown here is derived from an EMBL/GenBank/DDBJ whole genome shotgun (WGS) entry which is preliminary data.</text>
</comment>
<organism evidence="12 13">
    <name type="scientific">Datura stramonium</name>
    <name type="common">Jimsonweed</name>
    <name type="synonym">Common thornapple</name>
    <dbReference type="NCBI Taxonomy" id="4076"/>
    <lineage>
        <taxon>Eukaryota</taxon>
        <taxon>Viridiplantae</taxon>
        <taxon>Streptophyta</taxon>
        <taxon>Embryophyta</taxon>
        <taxon>Tracheophyta</taxon>
        <taxon>Spermatophyta</taxon>
        <taxon>Magnoliopsida</taxon>
        <taxon>eudicotyledons</taxon>
        <taxon>Gunneridae</taxon>
        <taxon>Pentapetalae</taxon>
        <taxon>asterids</taxon>
        <taxon>lamiids</taxon>
        <taxon>Solanales</taxon>
        <taxon>Solanaceae</taxon>
        <taxon>Solanoideae</taxon>
        <taxon>Datureae</taxon>
        <taxon>Datura</taxon>
    </lineage>
</organism>
<dbReference type="EC" id="2.7.11.1" evidence="2"/>
<dbReference type="PANTHER" id="PTHR47460:SF1">
    <property type="entry name" value="SERINE_THREONINE-PROTEIN KINASE-LIKE PROTEIN ACR4"/>
    <property type="match status" value="1"/>
</dbReference>
<keyword evidence="13" id="KW-1185">Reference proteome</keyword>
<evidence type="ECO:0000256" key="11">
    <source>
        <dbReference type="ARBA" id="ARBA00048679"/>
    </source>
</evidence>
<dbReference type="EMBL" id="JACEIK010005503">
    <property type="protein sequence ID" value="MCE0481675.1"/>
    <property type="molecule type" value="Genomic_DNA"/>
</dbReference>
<dbReference type="SUPFAM" id="SSF50985">
    <property type="entry name" value="RCC1/BLIP-II"/>
    <property type="match status" value="1"/>
</dbReference>
<evidence type="ECO:0000256" key="6">
    <source>
        <dbReference type="ARBA" id="ARBA00023136"/>
    </source>
</evidence>
<comment type="catalytic activity">
    <reaction evidence="11">
        <text>L-seryl-[protein] + ATP = O-phospho-L-seryl-[protein] + ADP + H(+)</text>
        <dbReference type="Rhea" id="RHEA:17989"/>
        <dbReference type="Rhea" id="RHEA-COMP:9863"/>
        <dbReference type="Rhea" id="RHEA-COMP:11604"/>
        <dbReference type="ChEBI" id="CHEBI:15378"/>
        <dbReference type="ChEBI" id="CHEBI:29999"/>
        <dbReference type="ChEBI" id="CHEBI:30616"/>
        <dbReference type="ChEBI" id="CHEBI:83421"/>
        <dbReference type="ChEBI" id="CHEBI:456216"/>
        <dbReference type="EC" id="2.7.11.1"/>
    </reaction>
</comment>
<keyword evidence="6" id="KW-0472">Membrane</keyword>
<accession>A0ABS8VNW8</accession>
<evidence type="ECO:0000256" key="10">
    <source>
        <dbReference type="ARBA" id="ARBA00047899"/>
    </source>
</evidence>
<evidence type="ECO:0000256" key="4">
    <source>
        <dbReference type="ARBA" id="ARBA00022729"/>
    </source>
</evidence>
<evidence type="ECO:0000313" key="12">
    <source>
        <dbReference type="EMBL" id="MCE0481675.1"/>
    </source>
</evidence>
<dbReference type="PANTHER" id="PTHR47460">
    <property type="entry name" value="SERINE/THREONINE-PROTEIN KINASE-LIKE PROTEIN ACR4"/>
    <property type="match status" value="1"/>
</dbReference>
<evidence type="ECO:0000256" key="8">
    <source>
        <dbReference type="ARBA" id="ARBA00023170"/>
    </source>
</evidence>
<keyword evidence="7" id="KW-1015">Disulfide bond</keyword>
<keyword evidence="8" id="KW-0675">Receptor</keyword>
<keyword evidence="3" id="KW-0812">Transmembrane</keyword>
<keyword evidence="4" id="KW-0732">Signal</keyword>
<comment type="subcellular location">
    <subcellularLocation>
        <location evidence="1">Membrane</location>
        <topology evidence="1">Single-pass type I membrane protein</topology>
    </subcellularLocation>
</comment>
<evidence type="ECO:0000256" key="1">
    <source>
        <dbReference type="ARBA" id="ARBA00004479"/>
    </source>
</evidence>
<reference evidence="12 13" key="1">
    <citation type="journal article" date="2021" name="BMC Genomics">
        <title>Datura genome reveals duplications of psychoactive alkaloid biosynthetic genes and high mutation rate following tissue culture.</title>
        <authorList>
            <person name="Rajewski A."/>
            <person name="Carter-House D."/>
            <person name="Stajich J."/>
            <person name="Litt A."/>
        </authorList>
    </citation>
    <scope>NUCLEOTIDE SEQUENCE [LARGE SCALE GENOMIC DNA]</scope>
    <source>
        <strain evidence="12">AR-01</strain>
    </source>
</reference>
<gene>
    <name evidence="12" type="ORF">HAX54_039605</name>
</gene>
<comment type="catalytic activity">
    <reaction evidence="10">
        <text>L-threonyl-[protein] + ATP = O-phospho-L-threonyl-[protein] + ADP + H(+)</text>
        <dbReference type="Rhea" id="RHEA:46608"/>
        <dbReference type="Rhea" id="RHEA-COMP:11060"/>
        <dbReference type="Rhea" id="RHEA-COMP:11605"/>
        <dbReference type="ChEBI" id="CHEBI:15378"/>
        <dbReference type="ChEBI" id="CHEBI:30013"/>
        <dbReference type="ChEBI" id="CHEBI:30616"/>
        <dbReference type="ChEBI" id="CHEBI:61977"/>
        <dbReference type="ChEBI" id="CHEBI:456216"/>
        <dbReference type="EC" id="2.7.11.1"/>
    </reaction>
</comment>
<dbReference type="Proteomes" id="UP000823775">
    <property type="component" value="Unassembled WGS sequence"/>
</dbReference>
<dbReference type="InterPro" id="IPR009091">
    <property type="entry name" value="RCC1/BLIP-II"/>
</dbReference>
<name>A0ABS8VNW8_DATST</name>
<evidence type="ECO:0000256" key="9">
    <source>
        <dbReference type="ARBA" id="ARBA00023180"/>
    </source>
</evidence>
<proteinExistence type="predicted"/>
<protein>
    <recommendedName>
        <fullName evidence="2">non-specific serine/threonine protein kinase</fullName>
        <ecNumber evidence="2">2.7.11.1</ecNumber>
    </recommendedName>
</protein>
<evidence type="ECO:0000313" key="13">
    <source>
        <dbReference type="Proteomes" id="UP000823775"/>
    </source>
</evidence>
<keyword evidence="9" id="KW-0325">Glycoprotein</keyword>
<evidence type="ECO:0000256" key="5">
    <source>
        <dbReference type="ARBA" id="ARBA00022989"/>
    </source>
</evidence>
<evidence type="ECO:0000256" key="7">
    <source>
        <dbReference type="ARBA" id="ARBA00023157"/>
    </source>
</evidence>
<evidence type="ECO:0000256" key="3">
    <source>
        <dbReference type="ARBA" id="ARBA00022692"/>
    </source>
</evidence>
<keyword evidence="5" id="KW-1133">Transmembrane helix</keyword>